<evidence type="ECO:0000313" key="3">
    <source>
        <dbReference type="Proteomes" id="UP000664807"/>
    </source>
</evidence>
<dbReference type="InterPro" id="IPR036721">
    <property type="entry name" value="RCK_C_sf"/>
</dbReference>
<dbReference type="Gene3D" id="3.30.70.1450">
    <property type="entry name" value="Regulator of K+ conductance, C-terminal domain"/>
    <property type="match status" value="1"/>
</dbReference>
<comment type="caution">
    <text evidence="2">The sequence shown here is derived from an EMBL/GenBank/DDBJ whole genome shotgun (WGS) entry which is preliminary data.</text>
</comment>
<keyword evidence="3" id="KW-1185">Reference proteome</keyword>
<dbReference type="Pfam" id="PF02254">
    <property type="entry name" value="TrkA_N"/>
    <property type="match status" value="1"/>
</dbReference>
<name>A0ABS3FB38_9FLAO</name>
<dbReference type="PANTHER" id="PTHR43833:SF7">
    <property type="entry name" value="KTR SYSTEM POTASSIUM UPTAKE PROTEIN C"/>
    <property type="match status" value="1"/>
</dbReference>
<dbReference type="SUPFAM" id="SSF116726">
    <property type="entry name" value="TrkA C-terminal domain-like"/>
    <property type="match status" value="1"/>
</dbReference>
<reference evidence="2 3" key="1">
    <citation type="submission" date="2021-03" db="EMBL/GenBank/DDBJ databases">
        <title>Muricauda lutimaris sp. nov. and Muricauda ruestringensis sp. nov, two marine members of the Flavobacteriaceae isolated from deep sea sediments of Western Pacific.</title>
        <authorList>
            <person name="Zhao S."/>
            <person name="Liu R."/>
        </authorList>
    </citation>
    <scope>NUCLEOTIDE SEQUENCE [LARGE SCALE GENOMIC DNA]</scope>
    <source>
        <strain evidence="2 3">BC31-3-A3</strain>
    </source>
</reference>
<dbReference type="InterPro" id="IPR036291">
    <property type="entry name" value="NAD(P)-bd_dom_sf"/>
</dbReference>
<dbReference type="EMBL" id="JAFLNM010000001">
    <property type="protein sequence ID" value="MBO0340238.1"/>
    <property type="molecule type" value="Genomic_DNA"/>
</dbReference>
<dbReference type="SUPFAM" id="SSF51735">
    <property type="entry name" value="NAD(P)-binding Rossmann-fold domains"/>
    <property type="match status" value="1"/>
</dbReference>
<sequence length="228" mass="25286">MKYIIVGLGSFGASLSMKLTADGNEVIGIDNNMDRVDHYKEHISHTICMDATDEFTVSGLPLKETDMVIVAIGEDKGASIMATALFKNFKVKRLISRSIDALHEKVLQAIGVDEIVHPEEESAERWAKKLCLKGVVDSFELNDDYSIVEVTVPSKLNGKSIKESKIRERYNLLVLTTIANTEERAIIGKTRNVTKVRGVANPDSLLSEDDIIVVYGANMDIKKFIKDD</sequence>
<organism evidence="2 3">
    <name type="scientific">Flagellimonas profundi</name>
    <dbReference type="NCBI Taxonomy" id="2915620"/>
    <lineage>
        <taxon>Bacteria</taxon>
        <taxon>Pseudomonadati</taxon>
        <taxon>Bacteroidota</taxon>
        <taxon>Flavobacteriia</taxon>
        <taxon>Flavobacteriales</taxon>
        <taxon>Flavobacteriaceae</taxon>
        <taxon>Flagellimonas</taxon>
    </lineage>
</organism>
<dbReference type="InterPro" id="IPR050721">
    <property type="entry name" value="Trk_Ktr_HKT_K-transport"/>
</dbReference>
<feature type="domain" description="RCK N-terminal" evidence="1">
    <location>
        <begin position="3"/>
        <end position="118"/>
    </location>
</feature>
<dbReference type="RefSeq" id="WP_207025897.1">
    <property type="nucleotide sequence ID" value="NZ_JAFLNM010000001.1"/>
</dbReference>
<dbReference type="InterPro" id="IPR003148">
    <property type="entry name" value="RCK_N"/>
</dbReference>
<protein>
    <submittedName>
        <fullName evidence="2">TrkA family potassium uptake protein</fullName>
    </submittedName>
</protein>
<proteinExistence type="predicted"/>
<dbReference type="PANTHER" id="PTHR43833">
    <property type="entry name" value="POTASSIUM CHANNEL PROTEIN 2-RELATED-RELATED"/>
    <property type="match status" value="1"/>
</dbReference>
<accession>A0ABS3FB38</accession>
<dbReference type="Proteomes" id="UP000664807">
    <property type="component" value="Unassembled WGS sequence"/>
</dbReference>
<evidence type="ECO:0000259" key="1">
    <source>
        <dbReference type="Pfam" id="PF02254"/>
    </source>
</evidence>
<dbReference type="Gene3D" id="3.40.50.720">
    <property type="entry name" value="NAD(P)-binding Rossmann-like Domain"/>
    <property type="match status" value="1"/>
</dbReference>
<gene>
    <name evidence="2" type="ORF">J0654_01220</name>
</gene>
<evidence type="ECO:0000313" key="2">
    <source>
        <dbReference type="EMBL" id="MBO0340238.1"/>
    </source>
</evidence>